<dbReference type="AlphaFoldDB" id="A0A382K2D8"/>
<sequence length="242" mass="27116">MKNKKFLTILLVLFSFHVMPGQAQDLQVPAGSVIRTANCVITDDRFSFNDVVERARALEFDENAPDSIFFRRPIYVSADYNWNLQIALYYPSYTEMVERRVADGNNAYGRLPISCDAARVVRSIPINDAAAAGEIENQTAMLTRFCSYTQSSSLGSAYSRFRTASENISDAGNDALMAMWVPGLGGPLERNWDFILSEVGPEVTERLDMFANGYRPFRNNAEPAFSCNRPSMWVTAPVYQGN</sequence>
<reference evidence="1" key="1">
    <citation type="submission" date="2018-05" db="EMBL/GenBank/DDBJ databases">
        <authorList>
            <person name="Lanie J.A."/>
            <person name="Ng W.-L."/>
            <person name="Kazmierczak K.M."/>
            <person name="Andrzejewski T.M."/>
            <person name="Davidsen T.M."/>
            <person name="Wayne K.J."/>
            <person name="Tettelin H."/>
            <person name="Glass J.I."/>
            <person name="Rusch D."/>
            <person name="Podicherti R."/>
            <person name="Tsui H.-C.T."/>
            <person name="Winkler M.E."/>
        </authorList>
    </citation>
    <scope>NUCLEOTIDE SEQUENCE</scope>
</reference>
<protein>
    <submittedName>
        <fullName evidence="1">Uncharacterized protein</fullName>
    </submittedName>
</protein>
<proteinExistence type="predicted"/>
<dbReference type="EMBL" id="UINC01077076">
    <property type="protein sequence ID" value="SVC16851.1"/>
    <property type="molecule type" value="Genomic_DNA"/>
</dbReference>
<evidence type="ECO:0000313" key="1">
    <source>
        <dbReference type="EMBL" id="SVC16851.1"/>
    </source>
</evidence>
<gene>
    <name evidence="1" type="ORF">METZ01_LOCUS269705</name>
</gene>
<accession>A0A382K2D8</accession>
<name>A0A382K2D8_9ZZZZ</name>
<organism evidence="1">
    <name type="scientific">marine metagenome</name>
    <dbReference type="NCBI Taxonomy" id="408172"/>
    <lineage>
        <taxon>unclassified sequences</taxon>
        <taxon>metagenomes</taxon>
        <taxon>ecological metagenomes</taxon>
    </lineage>
</organism>